<dbReference type="InterPro" id="IPR025661">
    <property type="entry name" value="Pept_asp_AS"/>
</dbReference>
<dbReference type="SMART" id="SM00277">
    <property type="entry name" value="GRAN"/>
    <property type="match status" value="1"/>
</dbReference>
<dbReference type="PROSITE" id="PS00640">
    <property type="entry name" value="THIOL_PROTEASE_ASN"/>
    <property type="match status" value="1"/>
</dbReference>
<keyword evidence="2" id="KW-0788">Thiol protease</keyword>
<dbReference type="SUPFAM" id="SSF54001">
    <property type="entry name" value="Cysteine proteinases"/>
    <property type="match status" value="1"/>
</dbReference>
<dbReference type="Gene3D" id="2.10.25.160">
    <property type="entry name" value="Granulin"/>
    <property type="match status" value="1"/>
</dbReference>
<sequence length="497" mass="54815">MDFAVVFVVTLLAAACFLASVDAERAAAEKEERSSILGYAPEDLSSESRMLRLFEKWQQQHGKKDYGGVVTEKERRFLIFKENLQYVDAHGKKNSTYWLGLNKFADLSNQEFRAKYTGTKIDRNRRLKKNHQKEQSKSSGFRYADVEAPDSIDWREKGAVAAVKDQGSCGSCWAFSTIGAIEGINAIKTGELLTLSEQELVDCDHAYNQGCNGGLMDYAFEFIIENGGIDTDEDYPYTGFDGRCDVRKKNAHVVTIDDYEDVPENDEESLKKAVANQPVSIAIEAGGRDFQLYSGGVFTGDCGTDLDHGVLAVGYGNENGLDYWIVKNSWGDFWGERGYLRMQRNIGANDFGLCGINIEPSYATKDSPNPPNPGLTPPSPTPPEVVCDNWRTCPAESTCCCTFPLGNMCLGWGCCSLDSATCCDDHYHCCPHEYPVCNMEAGMCLKGGDEKTGVALMKRTPAHMNWPALRQQMGRKSGTSNSNGVPLSTTSKQIASQ</sequence>
<evidence type="ECO:0000256" key="4">
    <source>
        <dbReference type="ARBA" id="ARBA00023180"/>
    </source>
</evidence>
<dbReference type="InterPro" id="IPR037277">
    <property type="entry name" value="Granulin_sf"/>
</dbReference>
<proteinExistence type="inferred from homology"/>
<dbReference type="PRINTS" id="PR00705">
    <property type="entry name" value="PAPAIN"/>
</dbReference>
<dbReference type="SMART" id="SM00645">
    <property type="entry name" value="Pept_C1"/>
    <property type="match status" value="1"/>
</dbReference>
<evidence type="ECO:0000259" key="9">
    <source>
        <dbReference type="SMART" id="SM00848"/>
    </source>
</evidence>
<dbReference type="SMART" id="SM00848">
    <property type="entry name" value="Inhibitor_I29"/>
    <property type="match status" value="1"/>
</dbReference>
<name>A0ABP0TX72_9BRYO</name>
<dbReference type="InterPro" id="IPR039417">
    <property type="entry name" value="Peptidase_C1A_papain-like"/>
</dbReference>
<reference evidence="10" key="1">
    <citation type="submission" date="2024-02" db="EMBL/GenBank/DDBJ databases">
        <authorList>
            <consortium name="ELIXIR-Norway"/>
            <consortium name="Elixir Norway"/>
        </authorList>
    </citation>
    <scope>NUCLEOTIDE SEQUENCE</scope>
</reference>
<evidence type="ECO:0000259" key="8">
    <source>
        <dbReference type="SMART" id="SM00645"/>
    </source>
</evidence>
<evidence type="ECO:0000313" key="10">
    <source>
        <dbReference type="EMBL" id="CAK9206937.1"/>
    </source>
</evidence>
<feature type="region of interest" description="Disordered" evidence="5">
    <location>
        <begin position="473"/>
        <end position="497"/>
    </location>
</feature>
<dbReference type="InterPro" id="IPR038765">
    <property type="entry name" value="Papain-like_cys_pep_sf"/>
</dbReference>
<dbReference type="InterPro" id="IPR025660">
    <property type="entry name" value="Pept_his_AS"/>
</dbReference>
<feature type="compositionally biased region" description="Polar residues" evidence="5">
    <location>
        <begin position="477"/>
        <end position="497"/>
    </location>
</feature>
<evidence type="ECO:0000256" key="2">
    <source>
        <dbReference type="ARBA" id="ARBA00022807"/>
    </source>
</evidence>
<dbReference type="Gene3D" id="3.90.70.10">
    <property type="entry name" value="Cysteine proteinases"/>
    <property type="match status" value="1"/>
</dbReference>
<dbReference type="InterPro" id="IPR000169">
    <property type="entry name" value="Pept_cys_AS"/>
</dbReference>
<evidence type="ECO:0000256" key="6">
    <source>
        <dbReference type="SAM" id="SignalP"/>
    </source>
</evidence>
<feature type="domain" description="Granulins" evidence="7">
    <location>
        <begin position="387"/>
        <end position="444"/>
    </location>
</feature>
<dbReference type="PROSITE" id="PS00639">
    <property type="entry name" value="THIOL_PROTEASE_HIS"/>
    <property type="match status" value="1"/>
</dbReference>
<evidence type="ECO:0000259" key="7">
    <source>
        <dbReference type="SMART" id="SM00277"/>
    </source>
</evidence>
<feature type="domain" description="Cathepsin propeptide inhibitor" evidence="9">
    <location>
        <begin position="54"/>
        <end position="112"/>
    </location>
</feature>
<dbReference type="PANTHER" id="PTHR12411">
    <property type="entry name" value="CYSTEINE PROTEASE FAMILY C1-RELATED"/>
    <property type="match status" value="1"/>
</dbReference>
<accession>A0ABP0TX72</accession>
<dbReference type="Proteomes" id="UP001497512">
    <property type="component" value="Chromosome 15"/>
</dbReference>
<dbReference type="Pfam" id="PF00112">
    <property type="entry name" value="Peptidase_C1"/>
    <property type="match status" value="1"/>
</dbReference>
<dbReference type="SUPFAM" id="SSF57277">
    <property type="entry name" value="Granulin repeat"/>
    <property type="match status" value="1"/>
</dbReference>
<dbReference type="PROSITE" id="PS00139">
    <property type="entry name" value="THIOL_PROTEASE_CYS"/>
    <property type="match status" value="1"/>
</dbReference>
<feature type="signal peptide" evidence="6">
    <location>
        <begin position="1"/>
        <end position="23"/>
    </location>
</feature>
<feature type="chain" id="PRO_5047318180" evidence="6">
    <location>
        <begin position="24"/>
        <end position="497"/>
    </location>
</feature>
<evidence type="ECO:0000256" key="1">
    <source>
        <dbReference type="ARBA" id="ARBA00008455"/>
    </source>
</evidence>
<gene>
    <name evidence="10" type="ORF">CSSPTR1EN2_LOCUS8598</name>
</gene>
<evidence type="ECO:0000313" key="11">
    <source>
        <dbReference type="Proteomes" id="UP001497512"/>
    </source>
</evidence>
<dbReference type="EMBL" id="OZ019907">
    <property type="protein sequence ID" value="CAK9206937.1"/>
    <property type="molecule type" value="Genomic_DNA"/>
</dbReference>
<dbReference type="InterPro" id="IPR000668">
    <property type="entry name" value="Peptidase_C1A_C"/>
</dbReference>
<feature type="domain" description="Peptidase C1A papain C-terminal" evidence="8">
    <location>
        <begin position="148"/>
        <end position="364"/>
    </location>
</feature>
<comment type="similarity">
    <text evidence="1">Belongs to the peptidase C1 family.</text>
</comment>
<protein>
    <submittedName>
        <fullName evidence="10">Uncharacterized protein</fullName>
    </submittedName>
</protein>
<evidence type="ECO:0000256" key="5">
    <source>
        <dbReference type="SAM" id="MobiDB-lite"/>
    </source>
</evidence>
<dbReference type="InterPro" id="IPR013201">
    <property type="entry name" value="Prot_inhib_I29"/>
</dbReference>
<dbReference type="InterPro" id="IPR013128">
    <property type="entry name" value="Peptidase_C1A"/>
</dbReference>
<evidence type="ECO:0000256" key="3">
    <source>
        <dbReference type="ARBA" id="ARBA00023157"/>
    </source>
</evidence>
<keyword evidence="11" id="KW-1185">Reference proteome</keyword>
<keyword evidence="2" id="KW-0378">Hydrolase</keyword>
<dbReference type="InterPro" id="IPR000118">
    <property type="entry name" value="Granulin"/>
</dbReference>
<keyword evidence="6" id="KW-0732">Signal</keyword>
<keyword evidence="4" id="KW-0325">Glycoprotein</keyword>
<keyword evidence="3" id="KW-1015">Disulfide bond</keyword>
<dbReference type="Pfam" id="PF08246">
    <property type="entry name" value="Inhibitor_I29"/>
    <property type="match status" value="1"/>
</dbReference>
<dbReference type="CDD" id="cd02248">
    <property type="entry name" value="Peptidase_C1A"/>
    <property type="match status" value="1"/>
</dbReference>
<keyword evidence="2" id="KW-0645">Protease</keyword>
<dbReference type="Pfam" id="PF00396">
    <property type="entry name" value="Granulin"/>
    <property type="match status" value="1"/>
</dbReference>
<organism evidence="10 11">
    <name type="scientific">Sphagnum troendelagicum</name>
    <dbReference type="NCBI Taxonomy" id="128251"/>
    <lineage>
        <taxon>Eukaryota</taxon>
        <taxon>Viridiplantae</taxon>
        <taxon>Streptophyta</taxon>
        <taxon>Embryophyta</taxon>
        <taxon>Bryophyta</taxon>
        <taxon>Sphagnophytina</taxon>
        <taxon>Sphagnopsida</taxon>
        <taxon>Sphagnales</taxon>
        <taxon>Sphagnaceae</taxon>
        <taxon>Sphagnum</taxon>
    </lineage>
</organism>